<organism evidence="3 4">
    <name type="scientific">Sorangium cellulosum</name>
    <name type="common">Polyangium cellulosum</name>
    <dbReference type="NCBI Taxonomy" id="56"/>
    <lineage>
        <taxon>Bacteria</taxon>
        <taxon>Pseudomonadati</taxon>
        <taxon>Myxococcota</taxon>
        <taxon>Polyangia</taxon>
        <taxon>Polyangiales</taxon>
        <taxon>Polyangiaceae</taxon>
        <taxon>Sorangium</taxon>
    </lineage>
</organism>
<feature type="domain" description="NADP-dependent oxidoreductase" evidence="2">
    <location>
        <begin position="15"/>
        <end position="308"/>
    </location>
</feature>
<accession>A0A150SLD4</accession>
<name>A0A150SLD4_SORCE</name>
<dbReference type="PANTHER" id="PTHR43364">
    <property type="entry name" value="NADH-SPECIFIC METHYLGLYOXAL REDUCTASE-RELATED"/>
    <property type="match status" value="1"/>
</dbReference>
<evidence type="ECO:0000313" key="3">
    <source>
        <dbReference type="EMBL" id="KYF93255.1"/>
    </source>
</evidence>
<dbReference type="InterPro" id="IPR023210">
    <property type="entry name" value="NADP_OxRdtase_dom"/>
</dbReference>
<evidence type="ECO:0000259" key="2">
    <source>
        <dbReference type="Pfam" id="PF00248"/>
    </source>
</evidence>
<dbReference type="Gene3D" id="3.20.20.100">
    <property type="entry name" value="NADP-dependent oxidoreductase domain"/>
    <property type="match status" value="1"/>
</dbReference>
<protein>
    <recommendedName>
        <fullName evidence="2">NADP-dependent oxidoreductase domain-containing protein</fullName>
    </recommendedName>
</protein>
<dbReference type="PANTHER" id="PTHR43364:SF4">
    <property type="entry name" value="NAD(P)-LINKED OXIDOREDUCTASE SUPERFAMILY PROTEIN"/>
    <property type="match status" value="1"/>
</dbReference>
<proteinExistence type="predicted"/>
<comment type="caution">
    <text evidence="3">The sequence shown here is derived from an EMBL/GenBank/DDBJ whole genome shotgun (WGS) entry which is preliminary data.</text>
</comment>
<dbReference type="Proteomes" id="UP000075635">
    <property type="component" value="Unassembled WGS sequence"/>
</dbReference>
<gene>
    <name evidence="3" type="ORF">BE17_17015</name>
</gene>
<dbReference type="SUPFAM" id="SSF51430">
    <property type="entry name" value="NAD(P)-linked oxidoreductase"/>
    <property type="match status" value="1"/>
</dbReference>
<evidence type="ECO:0000256" key="1">
    <source>
        <dbReference type="ARBA" id="ARBA00023002"/>
    </source>
</evidence>
<dbReference type="GO" id="GO:0016491">
    <property type="term" value="F:oxidoreductase activity"/>
    <property type="evidence" value="ECO:0007669"/>
    <property type="project" value="UniProtKB-KW"/>
</dbReference>
<dbReference type="Pfam" id="PF00248">
    <property type="entry name" value="Aldo_ket_red"/>
    <property type="match status" value="1"/>
</dbReference>
<dbReference type="EMBL" id="JEMB01000829">
    <property type="protein sequence ID" value="KYF93255.1"/>
    <property type="molecule type" value="Genomic_DNA"/>
</dbReference>
<dbReference type="InterPro" id="IPR036812">
    <property type="entry name" value="NAD(P)_OxRdtase_dom_sf"/>
</dbReference>
<reference evidence="3 4" key="1">
    <citation type="submission" date="2014-02" db="EMBL/GenBank/DDBJ databases">
        <title>The small core and large imbalanced accessory genome model reveals a collaborative survival strategy of Sorangium cellulosum strains in nature.</title>
        <authorList>
            <person name="Han K."/>
            <person name="Peng R."/>
            <person name="Blom J."/>
            <person name="Li Y.-Z."/>
        </authorList>
    </citation>
    <scope>NUCLEOTIDE SEQUENCE [LARGE SCALE GENOMIC DNA]</scope>
    <source>
        <strain evidence="3 4">So0011-07</strain>
    </source>
</reference>
<sequence>MHLKLFGSTGLRVSELCLGTMTFGQAWDFGAPHAEASRMFETFVEAGGNFFDTACNYQGGAAEKSLGELIARDRDRYVVATKYTLSGAPGDPNGWGNHRKNLRRSLEGSLKRLGTDYIDIYQVHLWDHTTPVPEVMSALDDVVRSGKALHVAISDAPAWVVAQANTWATGHGKAPLSAIQIEYSLLERHVEHELLPMAQAFGLPVLAWSPLAFGVLAGKFHDGTQGSKRGDWAQGYLGARADAVVPVVLAVARELGVSAAQVALAWVRQRGPQVYPIIGARTNEQLADNLASLKLVLSAAHLARLDAASAIEPSFPGKMWKNEGLVNGILSGGTAASLTGWEHP</sequence>
<dbReference type="AlphaFoldDB" id="A0A150SLD4"/>
<dbReference type="GO" id="GO:0005829">
    <property type="term" value="C:cytosol"/>
    <property type="evidence" value="ECO:0007669"/>
    <property type="project" value="TreeGrafter"/>
</dbReference>
<keyword evidence="1" id="KW-0560">Oxidoreductase</keyword>
<dbReference type="InterPro" id="IPR050523">
    <property type="entry name" value="AKR_Detox_Biosynth"/>
</dbReference>
<evidence type="ECO:0000313" key="4">
    <source>
        <dbReference type="Proteomes" id="UP000075635"/>
    </source>
</evidence>
<dbReference type="CDD" id="cd19080">
    <property type="entry name" value="AKR_AKR9A_9B"/>
    <property type="match status" value="1"/>
</dbReference>